<dbReference type="AlphaFoldDB" id="W6U8B9"/>
<gene>
    <name evidence="1" type="ORF">EGR_08527</name>
</gene>
<evidence type="ECO:0000313" key="2">
    <source>
        <dbReference type="Proteomes" id="UP000019149"/>
    </source>
</evidence>
<accession>W6U8B9</accession>
<dbReference type="Proteomes" id="UP000019149">
    <property type="component" value="Unassembled WGS sequence"/>
</dbReference>
<organism evidence="1 2">
    <name type="scientific">Echinococcus granulosus</name>
    <name type="common">Hydatid tapeworm</name>
    <dbReference type="NCBI Taxonomy" id="6210"/>
    <lineage>
        <taxon>Eukaryota</taxon>
        <taxon>Metazoa</taxon>
        <taxon>Spiralia</taxon>
        <taxon>Lophotrochozoa</taxon>
        <taxon>Platyhelminthes</taxon>
        <taxon>Cestoda</taxon>
        <taxon>Eucestoda</taxon>
        <taxon>Cyclophyllidea</taxon>
        <taxon>Taeniidae</taxon>
        <taxon>Echinococcus</taxon>
        <taxon>Echinococcus granulosus group</taxon>
    </lineage>
</organism>
<dbReference type="CTD" id="36344242"/>
<reference evidence="1 2" key="1">
    <citation type="journal article" date="2013" name="Nat. Genet.">
        <title>The genome of the hydatid tapeworm Echinococcus granulosus.</title>
        <authorList>
            <person name="Zheng H."/>
            <person name="Zhang W."/>
            <person name="Zhang L."/>
            <person name="Zhang Z."/>
            <person name="Li J."/>
            <person name="Lu G."/>
            <person name="Zhu Y."/>
            <person name="Wang Y."/>
            <person name="Huang Y."/>
            <person name="Liu J."/>
            <person name="Kang H."/>
            <person name="Chen J."/>
            <person name="Wang L."/>
            <person name="Chen A."/>
            <person name="Yu S."/>
            <person name="Gao Z."/>
            <person name="Jin L."/>
            <person name="Gu W."/>
            <person name="Wang Z."/>
            <person name="Zhao L."/>
            <person name="Shi B."/>
            <person name="Wen H."/>
            <person name="Lin R."/>
            <person name="Jones M.K."/>
            <person name="Brejova B."/>
            <person name="Vinar T."/>
            <person name="Zhao G."/>
            <person name="McManus D.P."/>
            <person name="Chen Z."/>
            <person name="Zhou Y."/>
            <person name="Wang S."/>
        </authorList>
    </citation>
    <scope>NUCLEOTIDE SEQUENCE [LARGE SCALE GENOMIC DNA]</scope>
</reference>
<proteinExistence type="predicted"/>
<name>W6U8B9_ECHGR</name>
<dbReference type="KEGG" id="egl:EGR_08527"/>
<sequence length="127" mass="13948">MQNSTLADLDHDHPASPNLADISATSTLLPRKEKYLLPAGTLSSPDLRVIAGSVSTTSMVTKMDTVDLFYPILMKIKTGTYRDEHLPGQCSWPPAIYHCQSKWLSSAATTSHCLEQHCYVQGKLSLT</sequence>
<dbReference type="RefSeq" id="XP_024347812.1">
    <property type="nucleotide sequence ID" value="XM_024497776.1"/>
</dbReference>
<dbReference type="GeneID" id="36344242"/>
<comment type="caution">
    <text evidence="1">The sequence shown here is derived from an EMBL/GenBank/DDBJ whole genome shotgun (WGS) entry which is preliminary data.</text>
</comment>
<evidence type="ECO:0000313" key="1">
    <source>
        <dbReference type="EMBL" id="EUB56616.1"/>
    </source>
</evidence>
<dbReference type="EMBL" id="APAU02000109">
    <property type="protein sequence ID" value="EUB56616.1"/>
    <property type="molecule type" value="Genomic_DNA"/>
</dbReference>
<protein>
    <submittedName>
        <fullName evidence="1">Uncharacterized protein</fullName>
    </submittedName>
</protein>
<keyword evidence="2" id="KW-1185">Reference proteome</keyword>